<dbReference type="Proteomes" id="UP000319931">
    <property type="component" value="Unassembled WGS sequence"/>
</dbReference>
<organism evidence="6 7">
    <name type="scientific">Sphingomonas glacialis</name>
    <dbReference type="NCBI Taxonomy" id="658225"/>
    <lineage>
        <taxon>Bacteria</taxon>
        <taxon>Pseudomonadati</taxon>
        <taxon>Pseudomonadota</taxon>
        <taxon>Alphaproteobacteria</taxon>
        <taxon>Sphingomonadales</taxon>
        <taxon>Sphingomonadaceae</taxon>
        <taxon>Sphingomonas</taxon>
    </lineage>
</organism>
<dbReference type="InterPro" id="IPR036909">
    <property type="entry name" value="Cyt_c-like_dom_sf"/>
</dbReference>
<name>A0A502G1X7_9SPHN</name>
<keyword evidence="3 4" id="KW-0408">Iron</keyword>
<accession>A0A502G1X7</accession>
<dbReference type="OrthoDB" id="7427921at2"/>
<evidence type="ECO:0000259" key="5">
    <source>
        <dbReference type="PROSITE" id="PS51007"/>
    </source>
</evidence>
<gene>
    <name evidence="6" type="ORF">EAH76_06335</name>
</gene>
<comment type="caution">
    <text evidence="6">The sequence shown here is derived from an EMBL/GenBank/DDBJ whole genome shotgun (WGS) entry which is preliminary data.</text>
</comment>
<dbReference type="Pfam" id="PF13442">
    <property type="entry name" value="Cytochrome_CBB3"/>
    <property type="match status" value="1"/>
</dbReference>
<sequence length="121" mass="12876">MVLALGAAVIAPAPAARPVAVQRSEAQRIYAKWCSDCHSVPGRPGSMALERKYHGNPSAILEQRTDLNPDYVKLVVRHGISFMPSFRKTEISDAELALVADYLAHPAAGDAKPGKAKAGGK</sequence>
<evidence type="ECO:0000256" key="2">
    <source>
        <dbReference type="ARBA" id="ARBA00022723"/>
    </source>
</evidence>
<dbReference type="EMBL" id="RCZC01000002">
    <property type="protein sequence ID" value="TPG55266.1"/>
    <property type="molecule type" value="Genomic_DNA"/>
</dbReference>
<dbReference type="AlphaFoldDB" id="A0A502G1X7"/>
<proteinExistence type="predicted"/>
<keyword evidence="2 4" id="KW-0479">Metal-binding</keyword>
<evidence type="ECO:0000256" key="3">
    <source>
        <dbReference type="ARBA" id="ARBA00023004"/>
    </source>
</evidence>
<keyword evidence="7" id="KW-1185">Reference proteome</keyword>
<keyword evidence="1 4" id="KW-0349">Heme</keyword>
<dbReference type="PROSITE" id="PS51007">
    <property type="entry name" value="CYTC"/>
    <property type="match status" value="1"/>
</dbReference>
<evidence type="ECO:0000313" key="7">
    <source>
        <dbReference type="Proteomes" id="UP000319931"/>
    </source>
</evidence>
<reference evidence="6 7" key="1">
    <citation type="journal article" date="2019" name="Environ. Microbiol.">
        <title>Species interactions and distinct microbial communities in high Arctic permafrost affected cryosols are associated with the CH4 and CO2 gas fluxes.</title>
        <authorList>
            <person name="Altshuler I."/>
            <person name="Hamel J."/>
            <person name="Turney S."/>
            <person name="Magnuson E."/>
            <person name="Levesque R."/>
            <person name="Greer C."/>
            <person name="Whyte L.G."/>
        </authorList>
    </citation>
    <scope>NUCLEOTIDE SEQUENCE [LARGE SCALE GENOMIC DNA]</scope>
    <source>
        <strain evidence="6 7">E6.1</strain>
    </source>
</reference>
<dbReference type="SUPFAM" id="SSF46626">
    <property type="entry name" value="Cytochrome c"/>
    <property type="match status" value="1"/>
</dbReference>
<dbReference type="GO" id="GO:0009055">
    <property type="term" value="F:electron transfer activity"/>
    <property type="evidence" value="ECO:0007669"/>
    <property type="project" value="InterPro"/>
</dbReference>
<dbReference type="Gene3D" id="1.10.760.10">
    <property type="entry name" value="Cytochrome c-like domain"/>
    <property type="match status" value="1"/>
</dbReference>
<dbReference type="GO" id="GO:0020037">
    <property type="term" value="F:heme binding"/>
    <property type="evidence" value="ECO:0007669"/>
    <property type="project" value="InterPro"/>
</dbReference>
<protein>
    <submittedName>
        <fullName evidence="6">Cytochrome c</fullName>
    </submittedName>
</protein>
<evidence type="ECO:0000256" key="1">
    <source>
        <dbReference type="ARBA" id="ARBA00022617"/>
    </source>
</evidence>
<feature type="domain" description="Cytochrome c" evidence="5">
    <location>
        <begin position="21"/>
        <end position="107"/>
    </location>
</feature>
<dbReference type="InterPro" id="IPR009056">
    <property type="entry name" value="Cyt_c-like_dom"/>
</dbReference>
<dbReference type="GO" id="GO:0046872">
    <property type="term" value="F:metal ion binding"/>
    <property type="evidence" value="ECO:0007669"/>
    <property type="project" value="UniProtKB-KW"/>
</dbReference>
<evidence type="ECO:0000256" key="4">
    <source>
        <dbReference type="PROSITE-ProRule" id="PRU00433"/>
    </source>
</evidence>
<evidence type="ECO:0000313" key="6">
    <source>
        <dbReference type="EMBL" id="TPG55266.1"/>
    </source>
</evidence>